<evidence type="ECO:0000313" key="1">
    <source>
        <dbReference type="EMBL" id="MQY17061.1"/>
    </source>
</evidence>
<dbReference type="Gene3D" id="3.30.559.10">
    <property type="entry name" value="Chloramphenicol acetyltransferase-like domain"/>
    <property type="match status" value="1"/>
</dbReference>
<dbReference type="RefSeq" id="WP_153407221.1">
    <property type="nucleotide sequence ID" value="NZ_WEGK01000001.1"/>
</dbReference>
<dbReference type="Proteomes" id="UP000438448">
    <property type="component" value="Unassembled WGS sequence"/>
</dbReference>
<comment type="caution">
    <text evidence="1">The sequence shown here is derived from an EMBL/GenBank/DDBJ whole genome shotgun (WGS) entry which is preliminary data.</text>
</comment>
<reference evidence="1 2" key="1">
    <citation type="submission" date="2019-10" db="EMBL/GenBank/DDBJ databases">
        <title>Nocardia macrotermitis sp. nov. and Nocardia aurantia sp. nov., isolated from the gut of fungus growing-termite Macrotermes natalensis.</title>
        <authorList>
            <person name="Benndorf R."/>
            <person name="Schwitalla J."/>
            <person name="Martin K."/>
            <person name="De Beer W."/>
            <person name="Kaster A.-K."/>
            <person name="Vollmers J."/>
            <person name="Poulsen M."/>
            <person name="Beemelmanns C."/>
        </authorList>
    </citation>
    <scope>NUCLEOTIDE SEQUENCE [LARGE SCALE GENOMIC DNA]</scope>
    <source>
        <strain evidence="1 2">RB20</strain>
    </source>
</reference>
<dbReference type="EMBL" id="WEGK01000001">
    <property type="protein sequence ID" value="MQY17061.1"/>
    <property type="molecule type" value="Genomic_DNA"/>
</dbReference>
<dbReference type="OrthoDB" id="9123229at2"/>
<evidence type="ECO:0000313" key="2">
    <source>
        <dbReference type="Proteomes" id="UP000438448"/>
    </source>
</evidence>
<dbReference type="AlphaFoldDB" id="A0A7K0CUB5"/>
<organism evidence="1 2">
    <name type="scientific">Nocardia macrotermitis</name>
    <dbReference type="NCBI Taxonomy" id="2585198"/>
    <lineage>
        <taxon>Bacteria</taxon>
        <taxon>Bacillati</taxon>
        <taxon>Actinomycetota</taxon>
        <taxon>Actinomycetes</taxon>
        <taxon>Mycobacteriales</taxon>
        <taxon>Nocardiaceae</taxon>
        <taxon>Nocardia</taxon>
    </lineage>
</organism>
<dbReference type="SUPFAM" id="SSF52777">
    <property type="entry name" value="CoA-dependent acyltransferases"/>
    <property type="match status" value="1"/>
</dbReference>
<protein>
    <recommendedName>
        <fullName evidence="3">Condensation domain-containing protein</fullName>
    </recommendedName>
</protein>
<accession>A0A7K0CUB5</accession>
<evidence type="ECO:0008006" key="3">
    <source>
        <dbReference type="Google" id="ProtNLM"/>
    </source>
</evidence>
<sequence length="213" mass="24042">MVDLGWFDAWRPRSGRLITWTVLPSARAAMLETPACGVPVPGWQQRYMRAAYRLAGTECRPPRLYVAEFDVAGHPEIAAMTRAITGFVRRHEMFRSWFAVEPDGRVVCHRLAPDEVELVARVREDVIDSASIGEIVRTGVPDALHWDCFGFGVIEHERSFTTYLALDRLHTGTVATLPADADLLALYRRETCSGGEVRSMMRGRSSPRRYLVH</sequence>
<gene>
    <name evidence="1" type="ORF">NRB20_01240</name>
</gene>
<name>A0A7K0CUB5_9NOCA</name>
<dbReference type="InterPro" id="IPR023213">
    <property type="entry name" value="CAT-like_dom_sf"/>
</dbReference>
<keyword evidence="2" id="KW-1185">Reference proteome</keyword>
<proteinExistence type="predicted"/>